<gene>
    <name evidence="1" type="ORF">N658DRAFT_128179</name>
</gene>
<proteinExistence type="predicted"/>
<reference evidence="1" key="2">
    <citation type="submission" date="2023-05" db="EMBL/GenBank/DDBJ databases">
        <authorList>
            <consortium name="Lawrence Berkeley National Laboratory"/>
            <person name="Steindorff A."/>
            <person name="Hensen N."/>
            <person name="Bonometti L."/>
            <person name="Westerberg I."/>
            <person name="Brannstrom I.O."/>
            <person name="Guillou S."/>
            <person name="Cros-Aarteil S."/>
            <person name="Calhoun S."/>
            <person name="Haridas S."/>
            <person name="Kuo A."/>
            <person name="Mondo S."/>
            <person name="Pangilinan J."/>
            <person name="Riley R."/>
            <person name="Labutti K."/>
            <person name="Andreopoulos B."/>
            <person name="Lipzen A."/>
            <person name="Chen C."/>
            <person name="Yanf M."/>
            <person name="Daum C."/>
            <person name="Ng V."/>
            <person name="Clum A."/>
            <person name="Ohm R."/>
            <person name="Martin F."/>
            <person name="Silar P."/>
            <person name="Natvig D."/>
            <person name="Lalanne C."/>
            <person name="Gautier V."/>
            <person name="Ament-Velasquez S.L."/>
            <person name="Kruys A."/>
            <person name="Hutchinson M.I."/>
            <person name="Powell A.J."/>
            <person name="Barry K."/>
            <person name="Miller A.N."/>
            <person name="Grigoriev I.V."/>
            <person name="Debuchy R."/>
            <person name="Gladieux P."/>
            <person name="Thoren M.H."/>
            <person name="Johannesson H."/>
        </authorList>
    </citation>
    <scope>NUCLEOTIDE SEQUENCE</scope>
    <source>
        <strain evidence="1">CBS 757.83</strain>
    </source>
</reference>
<dbReference type="EMBL" id="MU863625">
    <property type="protein sequence ID" value="KAK4105684.1"/>
    <property type="molecule type" value="Genomic_DNA"/>
</dbReference>
<dbReference type="Proteomes" id="UP001305647">
    <property type="component" value="Unassembled WGS sequence"/>
</dbReference>
<sequence>MCIVRQRDSSADQMFRWAHTTGLKRFVLLRFQSMFLLLVKSTKRHDHGTSRSSISVLGLEQTRHEAPRMPATFSSIKTIASREARNGLFDSERCYKAPRCAKLPLSLSFQPQYQADKVASLPWENYFLSQHQHIPSLPSTTATVVVPYLGYPTLTKPPC</sequence>
<evidence type="ECO:0000313" key="1">
    <source>
        <dbReference type="EMBL" id="KAK4105684.1"/>
    </source>
</evidence>
<organism evidence="1 2">
    <name type="scientific">Parathielavia hyrcaniae</name>
    <dbReference type="NCBI Taxonomy" id="113614"/>
    <lineage>
        <taxon>Eukaryota</taxon>
        <taxon>Fungi</taxon>
        <taxon>Dikarya</taxon>
        <taxon>Ascomycota</taxon>
        <taxon>Pezizomycotina</taxon>
        <taxon>Sordariomycetes</taxon>
        <taxon>Sordariomycetidae</taxon>
        <taxon>Sordariales</taxon>
        <taxon>Chaetomiaceae</taxon>
        <taxon>Parathielavia</taxon>
    </lineage>
</organism>
<evidence type="ECO:0000313" key="2">
    <source>
        <dbReference type="Proteomes" id="UP001305647"/>
    </source>
</evidence>
<keyword evidence="2" id="KW-1185">Reference proteome</keyword>
<reference evidence="1" key="1">
    <citation type="journal article" date="2023" name="Mol. Phylogenet. Evol.">
        <title>Genome-scale phylogeny and comparative genomics of the fungal order Sordariales.</title>
        <authorList>
            <person name="Hensen N."/>
            <person name="Bonometti L."/>
            <person name="Westerberg I."/>
            <person name="Brannstrom I.O."/>
            <person name="Guillou S."/>
            <person name="Cros-Aarteil S."/>
            <person name="Calhoun S."/>
            <person name="Haridas S."/>
            <person name="Kuo A."/>
            <person name="Mondo S."/>
            <person name="Pangilinan J."/>
            <person name="Riley R."/>
            <person name="LaButti K."/>
            <person name="Andreopoulos B."/>
            <person name="Lipzen A."/>
            <person name="Chen C."/>
            <person name="Yan M."/>
            <person name="Daum C."/>
            <person name="Ng V."/>
            <person name="Clum A."/>
            <person name="Steindorff A."/>
            <person name="Ohm R.A."/>
            <person name="Martin F."/>
            <person name="Silar P."/>
            <person name="Natvig D.O."/>
            <person name="Lalanne C."/>
            <person name="Gautier V."/>
            <person name="Ament-Velasquez S.L."/>
            <person name="Kruys A."/>
            <person name="Hutchinson M.I."/>
            <person name="Powell A.J."/>
            <person name="Barry K."/>
            <person name="Miller A.N."/>
            <person name="Grigoriev I.V."/>
            <person name="Debuchy R."/>
            <person name="Gladieux P."/>
            <person name="Hiltunen Thoren M."/>
            <person name="Johannesson H."/>
        </authorList>
    </citation>
    <scope>NUCLEOTIDE SEQUENCE</scope>
    <source>
        <strain evidence="1">CBS 757.83</strain>
    </source>
</reference>
<accession>A0AAN6Q8T4</accession>
<name>A0AAN6Q8T4_9PEZI</name>
<dbReference type="AlphaFoldDB" id="A0AAN6Q8T4"/>
<comment type="caution">
    <text evidence="1">The sequence shown here is derived from an EMBL/GenBank/DDBJ whole genome shotgun (WGS) entry which is preliminary data.</text>
</comment>
<protein>
    <submittedName>
        <fullName evidence="1">Uncharacterized protein</fullName>
    </submittedName>
</protein>